<dbReference type="OrthoDB" id="8527869at2"/>
<evidence type="ECO:0000313" key="1">
    <source>
        <dbReference type="EMBL" id="CAB1369914.1"/>
    </source>
</evidence>
<evidence type="ECO:0000313" key="2">
    <source>
        <dbReference type="Proteomes" id="UP000515733"/>
    </source>
</evidence>
<keyword evidence="2" id="KW-1185">Reference proteome</keyword>
<sequence>MSGIALDDFRRLGGDLLLFLVLVALAVTGAGLMADSVRQAKRALTATATAQREIADKVSRIREEELWWRESIARFQQLSARGILGRERPLDWVEELRALSQEHSLIGLEYELGPPHALPDDAFPASGYQALSSPMKLRIRPRHEGELLDFLDALRDQASALLRVRRCVLERSRAPTPDQTPPATLEANCELEWITLGEKRP</sequence>
<accession>A0A6S6XV41</accession>
<dbReference type="KEGG" id="doe:DENOEST_2749"/>
<organism evidence="1 2">
    <name type="scientific">Denitratisoma oestradiolicum</name>
    <dbReference type="NCBI Taxonomy" id="311182"/>
    <lineage>
        <taxon>Bacteria</taxon>
        <taxon>Pseudomonadati</taxon>
        <taxon>Pseudomonadota</taxon>
        <taxon>Betaproteobacteria</taxon>
        <taxon>Nitrosomonadales</taxon>
        <taxon>Sterolibacteriaceae</taxon>
        <taxon>Denitratisoma</taxon>
    </lineage>
</organism>
<dbReference type="RefSeq" id="WP_145772059.1">
    <property type="nucleotide sequence ID" value="NZ_LR778301.1"/>
</dbReference>
<protein>
    <submittedName>
        <fullName evidence="1">Uncharacterized protein</fullName>
    </submittedName>
</protein>
<reference evidence="1 2" key="1">
    <citation type="submission" date="2020-03" db="EMBL/GenBank/DDBJ databases">
        <authorList>
            <consortium name="Genoscope - CEA"/>
            <person name="William W."/>
        </authorList>
    </citation>
    <scope>NUCLEOTIDE SEQUENCE [LARGE SCALE GENOMIC DNA]</scope>
    <source>
        <strain evidence="2">DSM 16959</strain>
    </source>
</reference>
<dbReference type="AlphaFoldDB" id="A0A6S6XV41"/>
<dbReference type="EMBL" id="LR778301">
    <property type="protein sequence ID" value="CAB1369914.1"/>
    <property type="molecule type" value="Genomic_DNA"/>
</dbReference>
<gene>
    <name evidence="1" type="ORF">DENOEST_2749</name>
</gene>
<name>A0A6S6XV41_9PROT</name>
<dbReference type="Proteomes" id="UP000515733">
    <property type="component" value="Chromosome"/>
</dbReference>
<proteinExistence type="predicted"/>